<keyword evidence="2" id="KW-0813">Transport</keyword>
<comment type="subcellular location">
    <subcellularLocation>
        <location evidence="1">Cell membrane</location>
    </subcellularLocation>
</comment>
<proteinExistence type="predicted"/>
<keyword evidence="5" id="KW-0732">Signal</keyword>
<dbReference type="GO" id="GO:0043190">
    <property type="term" value="C:ATP-binding cassette (ABC) transporter complex"/>
    <property type="evidence" value="ECO:0007669"/>
    <property type="project" value="InterPro"/>
</dbReference>
<dbReference type="PANTHER" id="PTHR47737:SF1">
    <property type="entry name" value="GLYCINE BETAINE_PROLINE BETAINE TRANSPORT SYSTEM PERMEASE PROTEIN PROW"/>
    <property type="match status" value="1"/>
</dbReference>
<organism evidence="7 8">
    <name type="scientific">Ammoniphilus oxalaticus</name>
    <dbReference type="NCBI Taxonomy" id="66863"/>
    <lineage>
        <taxon>Bacteria</taxon>
        <taxon>Bacillati</taxon>
        <taxon>Bacillota</taxon>
        <taxon>Bacilli</taxon>
        <taxon>Bacillales</taxon>
        <taxon>Paenibacillaceae</taxon>
        <taxon>Aneurinibacillus group</taxon>
        <taxon>Ammoniphilus</taxon>
    </lineage>
</organism>
<dbReference type="PROSITE" id="PS51257">
    <property type="entry name" value="PROKAR_LIPOPROTEIN"/>
    <property type="match status" value="1"/>
</dbReference>
<dbReference type="Gene3D" id="3.40.190.100">
    <property type="entry name" value="Glycine betaine-binding periplasmic protein, domain 2"/>
    <property type="match status" value="1"/>
</dbReference>
<dbReference type="GO" id="GO:0015226">
    <property type="term" value="F:carnitine transmembrane transporter activity"/>
    <property type="evidence" value="ECO:0007669"/>
    <property type="project" value="TreeGrafter"/>
</dbReference>
<keyword evidence="4" id="KW-0472">Membrane</keyword>
<evidence type="ECO:0000256" key="5">
    <source>
        <dbReference type="SAM" id="SignalP"/>
    </source>
</evidence>
<dbReference type="Pfam" id="PF04069">
    <property type="entry name" value="OpuAC"/>
    <property type="match status" value="1"/>
</dbReference>
<dbReference type="GO" id="GO:0031460">
    <property type="term" value="P:glycine betaine transport"/>
    <property type="evidence" value="ECO:0007669"/>
    <property type="project" value="TreeGrafter"/>
</dbReference>
<comment type="caution">
    <text evidence="7">The sequence shown here is derived from an EMBL/GenBank/DDBJ whole genome shotgun (WGS) entry which is preliminary data.</text>
</comment>
<dbReference type="PANTHER" id="PTHR47737">
    <property type="entry name" value="GLYCINE BETAINE/PROLINE BETAINE TRANSPORT SYSTEM PERMEASE PROTEIN PROW"/>
    <property type="match status" value="1"/>
</dbReference>
<accession>A0A419SG20</accession>
<gene>
    <name evidence="7" type="ORF">BEP19_10770</name>
</gene>
<evidence type="ECO:0000256" key="1">
    <source>
        <dbReference type="ARBA" id="ARBA00004236"/>
    </source>
</evidence>
<dbReference type="EMBL" id="MCHY01000009">
    <property type="protein sequence ID" value="RKD22726.1"/>
    <property type="molecule type" value="Genomic_DNA"/>
</dbReference>
<dbReference type="Proteomes" id="UP000284219">
    <property type="component" value="Unassembled WGS sequence"/>
</dbReference>
<keyword evidence="3" id="KW-1003">Cell membrane</keyword>
<evidence type="ECO:0000256" key="4">
    <source>
        <dbReference type="ARBA" id="ARBA00023136"/>
    </source>
</evidence>
<keyword evidence="8" id="KW-1185">Reference proteome</keyword>
<feature type="chain" id="PRO_5038699009" evidence="5">
    <location>
        <begin position="21"/>
        <end position="284"/>
    </location>
</feature>
<feature type="domain" description="ABC-type glycine betaine transport system substrate-binding" evidence="6">
    <location>
        <begin position="30"/>
        <end position="273"/>
    </location>
</feature>
<dbReference type="AlphaFoldDB" id="A0A419SG20"/>
<sequence>MKKLFKKGIGVLAIAGLVLAGCGGAGTDDATITIGETPWTSTVPPTYIAKQILEDMGYEVKVQAAEAGVVYTGLSNGDIDVFMDAWLPDTHKEYMDKYGDKIDITSLSYPDGELGLVVPTYLEDINSVEDLIGKEDLFGNQIIGIDEGAGITETSREVIEGYDLDLDYAVSSESAMLAQAKKSIRTEEPILFVGWRPHTMFIDLDLKILDDPKGFFKTSDVNVVTHKGFAEKAPEAYAFLSKWSIPVDDIERMISEMDEGATKEEVAKKWIEENEDKVKEMIGQ</sequence>
<evidence type="ECO:0000256" key="2">
    <source>
        <dbReference type="ARBA" id="ARBA00022448"/>
    </source>
</evidence>
<protein>
    <submittedName>
        <fullName evidence="7">Glycine/betaine ABC transporter substrate-binding protein</fullName>
    </submittedName>
</protein>
<dbReference type="CDD" id="cd13639">
    <property type="entry name" value="PBP2_OpuAC_like"/>
    <property type="match status" value="1"/>
</dbReference>
<feature type="signal peptide" evidence="5">
    <location>
        <begin position="1"/>
        <end position="20"/>
    </location>
</feature>
<dbReference type="OrthoDB" id="9787902at2"/>
<evidence type="ECO:0000313" key="8">
    <source>
        <dbReference type="Proteomes" id="UP000284219"/>
    </source>
</evidence>
<dbReference type="GO" id="GO:0015871">
    <property type="term" value="P:choline transport"/>
    <property type="evidence" value="ECO:0007669"/>
    <property type="project" value="TreeGrafter"/>
</dbReference>
<name>A0A419SG20_9BACL</name>
<dbReference type="InterPro" id="IPR007210">
    <property type="entry name" value="ABC_Gly_betaine_transp_sub-bd"/>
</dbReference>
<dbReference type="GO" id="GO:0005275">
    <property type="term" value="F:amine transmembrane transporter activity"/>
    <property type="evidence" value="ECO:0007669"/>
    <property type="project" value="TreeGrafter"/>
</dbReference>
<reference evidence="7 8" key="1">
    <citation type="submission" date="2016-08" db="EMBL/GenBank/DDBJ databases">
        <title>Novel Firmicute Genomes.</title>
        <authorList>
            <person name="Poppleton D.I."/>
            <person name="Gribaldo S."/>
        </authorList>
    </citation>
    <scope>NUCLEOTIDE SEQUENCE [LARGE SCALE GENOMIC DNA]</scope>
    <source>
        <strain evidence="7 8">RAOx-1</strain>
    </source>
</reference>
<dbReference type="SUPFAM" id="SSF53850">
    <property type="entry name" value="Periplasmic binding protein-like II"/>
    <property type="match status" value="1"/>
</dbReference>
<dbReference type="Gene3D" id="3.40.190.10">
    <property type="entry name" value="Periplasmic binding protein-like II"/>
    <property type="match status" value="1"/>
</dbReference>
<evidence type="ECO:0000313" key="7">
    <source>
        <dbReference type="EMBL" id="RKD22726.1"/>
    </source>
</evidence>
<evidence type="ECO:0000259" key="6">
    <source>
        <dbReference type="Pfam" id="PF04069"/>
    </source>
</evidence>
<dbReference type="RefSeq" id="WP_120190204.1">
    <property type="nucleotide sequence ID" value="NZ_MCHY01000009.1"/>
</dbReference>
<evidence type="ECO:0000256" key="3">
    <source>
        <dbReference type="ARBA" id="ARBA00022475"/>
    </source>
</evidence>